<keyword evidence="3" id="KW-1185">Reference proteome</keyword>
<proteinExistence type="predicted"/>
<sequence>MKKIAFAIFLTGLFATAPLCAEESSPSTRFDQLKQLEGTWSNIDGKGLTISFKTIANGSALVETWGSAKGRQTMTIYHMDGGRLLATHYCGQGNQPRLRLASPPSQDVMAFEFVDATDLDAEESHQHGFTMEIMGRDALRKTETYVTNGKAETETITFQRVKDQS</sequence>
<gene>
    <name evidence="2" type="ORF">IC614_00525</name>
</gene>
<dbReference type="RefSeq" id="WP_200971820.1">
    <property type="nucleotide sequence ID" value="NZ_CP065592.1"/>
</dbReference>
<organism evidence="2 3">
    <name type="scientific">Allosphingosinicella flava</name>
    <dbReference type="NCBI Taxonomy" id="2771430"/>
    <lineage>
        <taxon>Bacteria</taxon>
        <taxon>Pseudomonadati</taxon>
        <taxon>Pseudomonadota</taxon>
        <taxon>Alphaproteobacteria</taxon>
        <taxon>Sphingomonadales</taxon>
        <taxon>Sphingomonadaceae</taxon>
        <taxon>Allosphingosinicella</taxon>
    </lineage>
</organism>
<dbReference type="AlphaFoldDB" id="A0A7T2GJS1"/>
<evidence type="ECO:0008006" key="4">
    <source>
        <dbReference type="Google" id="ProtNLM"/>
    </source>
</evidence>
<evidence type="ECO:0000313" key="3">
    <source>
        <dbReference type="Proteomes" id="UP000594873"/>
    </source>
</evidence>
<name>A0A7T2GJS1_9SPHN</name>
<evidence type="ECO:0000313" key="2">
    <source>
        <dbReference type="EMBL" id="QPQ55145.1"/>
    </source>
</evidence>
<reference evidence="2 3" key="1">
    <citation type="submission" date="2020-11" db="EMBL/GenBank/DDBJ databases">
        <title>Genome seq and assembly of Sphingosinicella sp.</title>
        <authorList>
            <person name="Chhetri G."/>
        </authorList>
    </citation>
    <scope>NUCLEOTIDE SEQUENCE [LARGE SCALE GENOMIC DNA]</scope>
    <source>
        <strain evidence="2 3">UDD2</strain>
    </source>
</reference>
<feature type="signal peptide" evidence="1">
    <location>
        <begin position="1"/>
        <end position="21"/>
    </location>
</feature>
<protein>
    <recommendedName>
        <fullName evidence="4">DUF1579 domain-containing protein</fullName>
    </recommendedName>
</protein>
<dbReference type="KEGG" id="sflv:IC614_00525"/>
<dbReference type="EMBL" id="CP065592">
    <property type="protein sequence ID" value="QPQ55145.1"/>
    <property type="molecule type" value="Genomic_DNA"/>
</dbReference>
<keyword evidence="1" id="KW-0732">Signal</keyword>
<dbReference type="Proteomes" id="UP000594873">
    <property type="component" value="Chromosome"/>
</dbReference>
<feature type="chain" id="PRO_5033031892" description="DUF1579 domain-containing protein" evidence="1">
    <location>
        <begin position="22"/>
        <end position="165"/>
    </location>
</feature>
<accession>A0A7T2GJS1</accession>
<evidence type="ECO:0000256" key="1">
    <source>
        <dbReference type="SAM" id="SignalP"/>
    </source>
</evidence>